<dbReference type="Gene3D" id="3.40.710.10">
    <property type="entry name" value="DD-peptidase/beta-lactamase superfamily"/>
    <property type="match status" value="1"/>
</dbReference>
<evidence type="ECO:0000256" key="4">
    <source>
        <dbReference type="ARBA" id="ARBA00022676"/>
    </source>
</evidence>
<dbReference type="EC" id="2.4.99.28" evidence="7"/>
<dbReference type="GO" id="GO:0006508">
    <property type="term" value="P:proteolysis"/>
    <property type="evidence" value="ECO:0007669"/>
    <property type="project" value="UniProtKB-KW"/>
</dbReference>
<gene>
    <name evidence="11" type="ORF">Aam_021_075</name>
</gene>
<dbReference type="Pfam" id="PF06832">
    <property type="entry name" value="BiPBP_C"/>
    <property type="match status" value="1"/>
</dbReference>
<dbReference type="Gene3D" id="1.10.3810.10">
    <property type="entry name" value="Biosynthetic peptidoglycan transglycosylase-like"/>
    <property type="match status" value="1"/>
</dbReference>
<dbReference type="OrthoDB" id="9766909at2"/>
<dbReference type="InterPro" id="IPR001264">
    <property type="entry name" value="Glyco_trans_51"/>
</dbReference>
<evidence type="ECO:0000256" key="8">
    <source>
        <dbReference type="ARBA" id="ARBA00049902"/>
    </source>
</evidence>
<organism evidence="11 12">
    <name type="scientific">Acidocella aminolytica 101 = DSM 11237</name>
    <dbReference type="NCBI Taxonomy" id="1120923"/>
    <lineage>
        <taxon>Bacteria</taxon>
        <taxon>Pseudomonadati</taxon>
        <taxon>Pseudomonadota</taxon>
        <taxon>Alphaproteobacteria</taxon>
        <taxon>Acetobacterales</taxon>
        <taxon>Acidocellaceae</taxon>
        <taxon>Acidocella</taxon>
    </lineage>
</organism>
<comment type="caution">
    <text evidence="11">The sequence shown here is derived from an EMBL/GenBank/DDBJ whole genome shotgun (WGS) entry which is preliminary data.</text>
</comment>
<dbReference type="GO" id="GO:0030288">
    <property type="term" value="C:outer membrane-bounded periplasmic space"/>
    <property type="evidence" value="ECO:0007669"/>
    <property type="project" value="TreeGrafter"/>
</dbReference>
<dbReference type="InterPro" id="IPR009647">
    <property type="entry name" value="PBP_C"/>
</dbReference>
<dbReference type="STRING" id="1120923.SAMN02746095_00574"/>
<keyword evidence="12" id="KW-1185">Reference proteome</keyword>
<evidence type="ECO:0000259" key="9">
    <source>
        <dbReference type="Pfam" id="PF00912"/>
    </source>
</evidence>
<protein>
    <recommendedName>
        <fullName evidence="7">peptidoglycan glycosyltransferase</fullName>
        <ecNumber evidence="7">2.4.99.28</ecNumber>
    </recommendedName>
</protein>
<dbReference type="RefSeq" id="WP_158320075.1">
    <property type="nucleotide sequence ID" value="NZ_BANC01000021.1"/>
</dbReference>
<proteinExistence type="predicted"/>
<sequence>MAAGAVLIALVAYLFPPSLARLKDQGRIIDGEDGTPIAYFPDATGEWKFATPAAAVNPLMLHMLVRIEDKRFWYNPGVDPVAILRATAQFAATGHVVSGASTLTMEVVRLLHPAPRTFEVKLREALQAISLTEHYSKNQILSMWLSLAPFGGSITGVTAASRLWFGVSPRSLDPAQVALLIALCRRPEALRPDLYPQAARRARNRILAQAAREGVINAATATQAEAEPVPRHWQTLPRQTPQLTIGLATNTRTTLNPALNAALARLAGNILTTMRPAESLAILIINAKTRMVRAAYLGDPGNLPRAGFIDLSQAIRSPGSALKPFLYGLAFAEGYAGPRTLLYDLPHDFSAYGPEDFTHSFMGTVSTATALRRSLNLPAVALLNRYGAARFWSALNSVGVPLALPHGAEPSLPVILGGDGLTMRQLGALYAGLATDGCVEPLHFIYGQKQVCARLLSADIADEVANILTRPLPGYLAKGIAWKTGTSAGNRDDWAIGFDRRHVVIVWTGQPDGGALPGAAAIGRAVPILASTFGLLKIYPRQVLPPAKPLSLVAVQQKTPLTMAYPPPHAVLADIGPIRLRVIGGVRPLTFLIDGVPLNSVPALRSAHFVPSGPGFYHLRVIDANGASVTEMLQVKAAESLPSQ</sequence>
<dbReference type="GO" id="GO:0009252">
    <property type="term" value="P:peptidoglycan biosynthetic process"/>
    <property type="evidence" value="ECO:0007669"/>
    <property type="project" value="TreeGrafter"/>
</dbReference>
<accession>A0A0D6PCU1</accession>
<comment type="pathway">
    <text evidence="1">Cell wall biogenesis; peptidoglycan biosynthesis.</text>
</comment>
<feature type="domain" description="Glycosyl transferase family 51" evidence="9">
    <location>
        <begin position="44"/>
        <end position="209"/>
    </location>
</feature>
<feature type="domain" description="Penicillin-binding C-terminal" evidence="10">
    <location>
        <begin position="554"/>
        <end position="630"/>
    </location>
</feature>
<dbReference type="InterPro" id="IPR050396">
    <property type="entry name" value="Glycosyltr_51/Transpeptidase"/>
</dbReference>
<dbReference type="InterPro" id="IPR012338">
    <property type="entry name" value="Beta-lactam/transpept-like"/>
</dbReference>
<name>A0A0D6PCU1_9PROT</name>
<keyword evidence="4" id="KW-0328">Glycosyltransferase</keyword>
<evidence type="ECO:0000259" key="10">
    <source>
        <dbReference type="Pfam" id="PF06832"/>
    </source>
</evidence>
<dbReference type="InterPro" id="IPR036950">
    <property type="entry name" value="PBP_transglycosylase"/>
</dbReference>
<keyword evidence="3" id="KW-0645">Protease</keyword>
<evidence type="ECO:0000256" key="3">
    <source>
        <dbReference type="ARBA" id="ARBA00022670"/>
    </source>
</evidence>
<keyword evidence="2" id="KW-0121">Carboxypeptidase</keyword>
<dbReference type="Proteomes" id="UP000032668">
    <property type="component" value="Unassembled WGS sequence"/>
</dbReference>
<keyword evidence="5" id="KW-0808">Transferase</keyword>
<reference evidence="11 12" key="1">
    <citation type="submission" date="2012-11" db="EMBL/GenBank/DDBJ databases">
        <title>Whole genome sequence of Acidocella aminolytica 101 = DSM 11237.</title>
        <authorList>
            <person name="Azuma Y."/>
            <person name="Higashiura N."/>
            <person name="Hirakawa H."/>
            <person name="Matsushita K."/>
        </authorList>
    </citation>
    <scope>NUCLEOTIDE SEQUENCE [LARGE SCALE GENOMIC DNA]</scope>
    <source>
        <strain evidence="12">101 / DSM 11237</strain>
    </source>
</reference>
<dbReference type="AlphaFoldDB" id="A0A0D6PCU1"/>
<keyword evidence="3" id="KW-0378">Hydrolase</keyword>
<evidence type="ECO:0000256" key="6">
    <source>
        <dbReference type="ARBA" id="ARBA00023268"/>
    </source>
</evidence>
<evidence type="ECO:0000256" key="2">
    <source>
        <dbReference type="ARBA" id="ARBA00022645"/>
    </source>
</evidence>
<dbReference type="InterPro" id="IPR023346">
    <property type="entry name" value="Lysozyme-like_dom_sf"/>
</dbReference>
<comment type="catalytic activity">
    <reaction evidence="8">
        <text>[GlcNAc-(1-&gt;4)-Mur2Ac(oyl-L-Ala-gamma-D-Glu-L-Lys-D-Ala-D-Ala)](n)-di-trans,octa-cis-undecaprenyl diphosphate + beta-D-GlcNAc-(1-&gt;4)-Mur2Ac(oyl-L-Ala-gamma-D-Glu-L-Lys-D-Ala-D-Ala)-di-trans,octa-cis-undecaprenyl diphosphate = [GlcNAc-(1-&gt;4)-Mur2Ac(oyl-L-Ala-gamma-D-Glu-L-Lys-D-Ala-D-Ala)](n+1)-di-trans,octa-cis-undecaprenyl diphosphate + di-trans,octa-cis-undecaprenyl diphosphate + H(+)</text>
        <dbReference type="Rhea" id="RHEA:23708"/>
        <dbReference type="Rhea" id="RHEA-COMP:9602"/>
        <dbReference type="Rhea" id="RHEA-COMP:9603"/>
        <dbReference type="ChEBI" id="CHEBI:15378"/>
        <dbReference type="ChEBI" id="CHEBI:58405"/>
        <dbReference type="ChEBI" id="CHEBI:60033"/>
        <dbReference type="ChEBI" id="CHEBI:78435"/>
        <dbReference type="EC" id="2.4.99.28"/>
    </reaction>
</comment>
<dbReference type="Pfam" id="PF00912">
    <property type="entry name" value="Transgly"/>
    <property type="match status" value="1"/>
</dbReference>
<dbReference type="SUPFAM" id="SSF53955">
    <property type="entry name" value="Lysozyme-like"/>
    <property type="match status" value="1"/>
</dbReference>
<dbReference type="GO" id="GO:0008955">
    <property type="term" value="F:peptidoglycan glycosyltransferase activity"/>
    <property type="evidence" value="ECO:0007669"/>
    <property type="project" value="UniProtKB-EC"/>
</dbReference>
<dbReference type="PANTHER" id="PTHR32282:SF15">
    <property type="entry name" value="PENICILLIN-BINDING PROTEIN 1C"/>
    <property type="match status" value="1"/>
</dbReference>
<evidence type="ECO:0000313" key="12">
    <source>
        <dbReference type="Proteomes" id="UP000032668"/>
    </source>
</evidence>
<keyword evidence="6" id="KW-0511">Multifunctional enzyme</keyword>
<evidence type="ECO:0000313" key="11">
    <source>
        <dbReference type="EMBL" id="GAN79487.1"/>
    </source>
</evidence>
<evidence type="ECO:0000256" key="5">
    <source>
        <dbReference type="ARBA" id="ARBA00022679"/>
    </source>
</evidence>
<evidence type="ECO:0000256" key="1">
    <source>
        <dbReference type="ARBA" id="ARBA00004752"/>
    </source>
</evidence>
<evidence type="ECO:0000256" key="7">
    <source>
        <dbReference type="ARBA" id="ARBA00044770"/>
    </source>
</evidence>
<dbReference type="GO" id="GO:0004180">
    <property type="term" value="F:carboxypeptidase activity"/>
    <property type="evidence" value="ECO:0007669"/>
    <property type="project" value="UniProtKB-KW"/>
</dbReference>
<dbReference type="SUPFAM" id="SSF56601">
    <property type="entry name" value="beta-lactamase/transpeptidase-like"/>
    <property type="match status" value="1"/>
</dbReference>
<dbReference type="PANTHER" id="PTHR32282">
    <property type="entry name" value="BINDING PROTEIN TRANSPEPTIDASE, PUTATIVE-RELATED"/>
    <property type="match status" value="1"/>
</dbReference>
<dbReference type="EMBL" id="BANC01000021">
    <property type="protein sequence ID" value="GAN79487.1"/>
    <property type="molecule type" value="Genomic_DNA"/>
</dbReference>